<keyword evidence="2" id="KW-0808">Transferase</keyword>
<gene>
    <name evidence="3" type="ORF">BN869_000010972_1</name>
</gene>
<dbReference type="InterPro" id="IPR023606">
    <property type="entry name" value="CoA-Trfase_III_dom_1_sf"/>
</dbReference>
<comment type="similarity">
    <text evidence="1">Belongs to the CoA-transferase III family.</text>
</comment>
<evidence type="ECO:0000256" key="1">
    <source>
        <dbReference type="ARBA" id="ARBA00008383"/>
    </source>
</evidence>
<dbReference type="GO" id="GO:0005739">
    <property type="term" value="C:mitochondrion"/>
    <property type="evidence" value="ECO:0007669"/>
    <property type="project" value="TreeGrafter"/>
</dbReference>
<protein>
    <submittedName>
        <fullName evidence="3">Uncharacterized protein</fullName>
    </submittedName>
</protein>
<dbReference type="PANTHER" id="PTHR48207">
    <property type="entry name" value="SUCCINATE--HYDROXYMETHYLGLUTARATE COA-TRANSFERASE"/>
    <property type="match status" value="1"/>
</dbReference>
<dbReference type="SUPFAM" id="SSF89796">
    <property type="entry name" value="CoA-transferase family III (CaiB/BaiF)"/>
    <property type="match status" value="1"/>
</dbReference>
<dbReference type="InterPro" id="IPR044855">
    <property type="entry name" value="CoA-Trfase_III_dom3_sf"/>
</dbReference>
<dbReference type="Pfam" id="PF02515">
    <property type="entry name" value="CoA_transf_3"/>
    <property type="match status" value="1"/>
</dbReference>
<dbReference type="InterPro" id="IPR050483">
    <property type="entry name" value="CoA-transferase_III_domain"/>
</dbReference>
<proteinExistence type="inferred from homology"/>
<dbReference type="PANTHER" id="PTHR48207:SF3">
    <property type="entry name" value="SUCCINATE--HYDROXYMETHYLGLUTARATE COA-TRANSFERASE"/>
    <property type="match status" value="1"/>
</dbReference>
<organism evidence="3">
    <name type="scientific">Bionectria ochroleuca</name>
    <name type="common">Gliocladium roseum</name>
    <dbReference type="NCBI Taxonomy" id="29856"/>
    <lineage>
        <taxon>Eukaryota</taxon>
        <taxon>Fungi</taxon>
        <taxon>Dikarya</taxon>
        <taxon>Ascomycota</taxon>
        <taxon>Pezizomycotina</taxon>
        <taxon>Sordariomycetes</taxon>
        <taxon>Hypocreomycetidae</taxon>
        <taxon>Hypocreales</taxon>
        <taxon>Bionectriaceae</taxon>
        <taxon>Clonostachys</taxon>
    </lineage>
</organism>
<dbReference type="InterPro" id="IPR003673">
    <property type="entry name" value="CoA-Trfase_fam_III"/>
</dbReference>
<dbReference type="Gene3D" id="3.30.1540.10">
    <property type="entry name" value="formyl-coa transferase, domain 3"/>
    <property type="match status" value="1"/>
</dbReference>
<reference evidence="3" key="1">
    <citation type="submission" date="2015-01" db="EMBL/GenBank/DDBJ databases">
        <authorList>
            <person name="Durling Mikael"/>
        </authorList>
    </citation>
    <scope>NUCLEOTIDE SEQUENCE</scope>
</reference>
<accession>A0A0B7KCU0</accession>
<evidence type="ECO:0000256" key="2">
    <source>
        <dbReference type="ARBA" id="ARBA00022679"/>
    </source>
</evidence>
<sequence>MNIMLYRIRRCFGPNTEHAGTTLFRSKQSLIQRGYSTRKYCQSTAPSKMGDLKSQGALTGLKILDLSRVLASLLRTERFADVSTFSSVLQAPFCSQILADYGADVIKVETVDKGDDTRHWQMTGEAATWKTSAGPISNYFSAVNRNKRSITLNLKHEKGKEILKKLALNADVVIENFKPGTMENLGLGYDTLRETNPKLIYASLSGYGRSGPYSKRGGYDPIAAAEAGLLHITGERNGPPVRVGLGMVDMSTGLYLHGAILAAVIARQRDGMGQRVDTSLFGTQVSMLINVGLSWLNMGIEAQRWGCQHPSIAPYDAFETKDAYLVCGATNDIQFSALCGLLGLGELAKDERFATNPKRVENRDTLGPIFNDVFRTKTTAEWIPIFEATGLPFGPINNMERTFAHPQTEALSMVNQVKLDAAESGQLRLIGPAVKFSRTETSFRRAPPTLGQHTSEVLEELGMEISDVAMLKEQKVV</sequence>
<dbReference type="AlphaFoldDB" id="A0A0B7KCU0"/>
<name>A0A0B7KCU0_BIOOC</name>
<evidence type="ECO:0000313" key="3">
    <source>
        <dbReference type="EMBL" id="CEO54914.1"/>
    </source>
</evidence>
<dbReference type="GO" id="GO:0047369">
    <property type="term" value="F:succinate-hydroxymethylglutarate CoA-transferase activity"/>
    <property type="evidence" value="ECO:0007669"/>
    <property type="project" value="TreeGrafter"/>
</dbReference>
<dbReference type="Gene3D" id="3.40.50.10540">
    <property type="entry name" value="Crotonobetainyl-coa:carnitine coa-transferase, domain 1"/>
    <property type="match status" value="2"/>
</dbReference>
<dbReference type="EMBL" id="CDPU01000046">
    <property type="protein sequence ID" value="CEO54914.1"/>
    <property type="molecule type" value="Genomic_DNA"/>
</dbReference>